<dbReference type="AlphaFoldDB" id="A0A0X8FMK9"/>
<dbReference type="EMBL" id="CP014163">
    <property type="protein sequence ID" value="AMC00041.1"/>
    <property type="molecule type" value="Genomic_DNA"/>
</dbReference>
<organism evidence="9 10">
    <name type="scientific">Aerococcus urinaehominis</name>
    <dbReference type="NCBI Taxonomy" id="128944"/>
    <lineage>
        <taxon>Bacteria</taxon>
        <taxon>Bacillati</taxon>
        <taxon>Bacillota</taxon>
        <taxon>Bacilli</taxon>
        <taxon>Lactobacillales</taxon>
        <taxon>Aerococcaceae</taxon>
        <taxon>Aerococcus</taxon>
    </lineage>
</organism>
<evidence type="ECO:0000256" key="1">
    <source>
        <dbReference type="ARBA" id="ARBA00004651"/>
    </source>
</evidence>
<evidence type="ECO:0000313" key="9">
    <source>
        <dbReference type="EMBL" id="AMC00041.1"/>
    </source>
</evidence>
<dbReference type="OrthoDB" id="9813917at2"/>
<protein>
    <recommendedName>
        <fullName evidence="8">Threonine/serine exporter-like N-terminal domain-containing protein</fullName>
    </recommendedName>
</protein>
<dbReference type="Pfam" id="PF06738">
    <property type="entry name" value="ThrE"/>
    <property type="match status" value="1"/>
</dbReference>
<accession>A0A0X8FMK9</accession>
<dbReference type="KEGG" id="auh:AWM75_04550"/>
<dbReference type="Proteomes" id="UP000062260">
    <property type="component" value="Chromosome"/>
</dbReference>
<sequence length="270" mass="29734">MIELIHYLWRKIMNTHKKVLETALLAGQIMTESNAESYRVEDTMNRILSTSKAAYAVAVSFSTSLYAVLDDPSFEQGGFTGIKRISVRSNNMNKIAAVNSVSRRFTNNQISLSQAYEELLVIQQTKSPYSERLQDLAIIGLAMSFSILFGGGWWDLVASTINGIVLMFMYKAVSKFYINSGLSNVIQSLVVTIAAYLMQAYLLPSINTNIVIVSTLMPMVPGTAITNSLRDIFRQDYIAGGARAMEAFLDALMIALGAAVGLIILRGVLF</sequence>
<evidence type="ECO:0000259" key="8">
    <source>
        <dbReference type="Pfam" id="PF06738"/>
    </source>
</evidence>
<evidence type="ECO:0000256" key="6">
    <source>
        <dbReference type="ARBA" id="ARBA00034125"/>
    </source>
</evidence>
<feature type="domain" description="Threonine/serine exporter-like N-terminal" evidence="8">
    <location>
        <begin position="22"/>
        <end position="264"/>
    </location>
</feature>
<feature type="transmembrane region" description="Helical" evidence="7">
    <location>
        <begin position="247"/>
        <end position="269"/>
    </location>
</feature>
<dbReference type="GO" id="GO:0015744">
    <property type="term" value="P:succinate transport"/>
    <property type="evidence" value="ECO:0007669"/>
    <property type="project" value="TreeGrafter"/>
</dbReference>
<evidence type="ECO:0000256" key="3">
    <source>
        <dbReference type="ARBA" id="ARBA00022692"/>
    </source>
</evidence>
<keyword evidence="4 7" id="KW-1133">Transmembrane helix</keyword>
<dbReference type="PANTHER" id="PTHR34390">
    <property type="entry name" value="UPF0442 PROTEIN YJJB-RELATED"/>
    <property type="match status" value="1"/>
</dbReference>
<keyword evidence="3 7" id="KW-0812">Transmembrane</keyword>
<name>A0A0X8FMK9_9LACT</name>
<dbReference type="InterPro" id="IPR050539">
    <property type="entry name" value="ThrE_Dicarb/AminoAcid_Exp"/>
</dbReference>
<evidence type="ECO:0000256" key="4">
    <source>
        <dbReference type="ARBA" id="ARBA00022989"/>
    </source>
</evidence>
<dbReference type="InterPro" id="IPR010619">
    <property type="entry name" value="ThrE-like_N"/>
</dbReference>
<keyword evidence="2" id="KW-1003">Cell membrane</keyword>
<dbReference type="PANTHER" id="PTHR34390:SF2">
    <property type="entry name" value="SUCCINATE TRANSPORTER SUBUNIT YJJP-RELATED"/>
    <property type="match status" value="1"/>
</dbReference>
<evidence type="ECO:0000313" key="10">
    <source>
        <dbReference type="Proteomes" id="UP000062260"/>
    </source>
</evidence>
<dbReference type="GO" id="GO:0022857">
    <property type="term" value="F:transmembrane transporter activity"/>
    <property type="evidence" value="ECO:0007669"/>
    <property type="project" value="InterPro"/>
</dbReference>
<comment type="subcellular location">
    <subcellularLocation>
        <location evidence="1">Cell membrane</location>
        <topology evidence="1">Multi-pass membrane protein</topology>
    </subcellularLocation>
</comment>
<dbReference type="GO" id="GO:0005886">
    <property type="term" value="C:plasma membrane"/>
    <property type="evidence" value="ECO:0007669"/>
    <property type="project" value="UniProtKB-SubCell"/>
</dbReference>
<reference evidence="10" key="2">
    <citation type="submission" date="2016-01" db="EMBL/GenBank/DDBJ databases">
        <title>Six Aerococcus type strain genome sequencing and assembly using PacBio and Illumina Hiseq.</title>
        <authorList>
            <person name="Carkaci D."/>
            <person name="Dargis R."/>
            <person name="Nielsen X.C."/>
            <person name="Skovgaard O."/>
            <person name="Fuursted K."/>
            <person name="Christensen J.J."/>
        </authorList>
    </citation>
    <scope>NUCLEOTIDE SEQUENCE [LARGE SCALE GENOMIC DNA]</scope>
    <source>
        <strain evidence="10">CCUG42038B</strain>
    </source>
</reference>
<comment type="similarity">
    <text evidence="6">Belongs to the ThrE exporter (TC 2.A.79) family.</text>
</comment>
<dbReference type="STRING" id="128944.AWM75_04550"/>
<feature type="transmembrane region" description="Helical" evidence="7">
    <location>
        <begin position="185"/>
        <end position="203"/>
    </location>
</feature>
<keyword evidence="5 7" id="KW-0472">Membrane</keyword>
<evidence type="ECO:0000256" key="5">
    <source>
        <dbReference type="ARBA" id="ARBA00023136"/>
    </source>
</evidence>
<reference evidence="9 10" key="1">
    <citation type="journal article" date="2016" name="Genome Announc.">
        <title>Complete Genome Sequences of Aerococcus christensenii CCUG 28831T, Aerococcus sanguinicola CCUG 43001T, Aerococcus urinae CCUG 36881T, Aerococcus urinaeequi CCUG 28094T, Aerococcus urinaehominis CCUG 42038 BT, and Aerococcus viridans CCUG 4311T.</title>
        <authorList>
            <person name="Carkaci D."/>
            <person name="Dargis R."/>
            <person name="Nielsen X.C."/>
            <person name="Skovgaard O."/>
            <person name="Fuursted K."/>
            <person name="Christensen J.J."/>
        </authorList>
    </citation>
    <scope>NUCLEOTIDE SEQUENCE [LARGE SCALE GENOMIC DNA]</scope>
    <source>
        <strain evidence="9 10">CCUG42038B</strain>
    </source>
</reference>
<evidence type="ECO:0000256" key="2">
    <source>
        <dbReference type="ARBA" id="ARBA00022475"/>
    </source>
</evidence>
<gene>
    <name evidence="9" type="ORF">AWM75_04550</name>
</gene>
<proteinExistence type="inferred from homology"/>
<evidence type="ECO:0000256" key="7">
    <source>
        <dbReference type="SAM" id="Phobius"/>
    </source>
</evidence>
<keyword evidence="10" id="KW-1185">Reference proteome</keyword>